<accession>A0A1H3B6Y3</accession>
<sequence>MEGATVLKILGGAAVVSTLFAFKKKGDFTKVIENMTMDLRNIRKLHLSGAKLYAVADIGFHNPTQYAMTVKTAGLIQVKEIRLFYKGILFGIAKSNTTSFELPAKSNYLMTDIQIEIVILNLIDQYLKNGLDSNVDNYQIHTIVEALGKTWVVEQ</sequence>
<keyword evidence="2" id="KW-1185">Reference proteome</keyword>
<dbReference type="STRING" id="229203.SAMN05444338_109161"/>
<dbReference type="AlphaFoldDB" id="A0A1H3B6Y3"/>
<dbReference type="Proteomes" id="UP000198569">
    <property type="component" value="Unassembled WGS sequence"/>
</dbReference>
<evidence type="ECO:0000313" key="1">
    <source>
        <dbReference type="EMBL" id="SDX37164.1"/>
    </source>
</evidence>
<reference evidence="2" key="1">
    <citation type="submission" date="2016-10" db="EMBL/GenBank/DDBJ databases">
        <authorList>
            <person name="Varghese N."/>
            <person name="Submissions S."/>
        </authorList>
    </citation>
    <scope>NUCLEOTIDE SEQUENCE [LARGE SCALE GENOMIC DNA]</scope>
    <source>
        <strain evidence="2">DSM 15718</strain>
    </source>
</reference>
<name>A0A1H3B6Y3_9FLAO</name>
<organism evidence="1 2">
    <name type="scientific">Flavobacterium degerlachei</name>
    <dbReference type="NCBI Taxonomy" id="229203"/>
    <lineage>
        <taxon>Bacteria</taxon>
        <taxon>Pseudomonadati</taxon>
        <taxon>Bacteroidota</taxon>
        <taxon>Flavobacteriia</taxon>
        <taxon>Flavobacteriales</taxon>
        <taxon>Flavobacteriaceae</taxon>
        <taxon>Flavobacterium</taxon>
    </lineage>
</organism>
<evidence type="ECO:0000313" key="2">
    <source>
        <dbReference type="Proteomes" id="UP000198569"/>
    </source>
</evidence>
<dbReference type="OrthoDB" id="1356631at2"/>
<gene>
    <name evidence="1" type="ORF">SAMN05444338_109161</name>
</gene>
<protein>
    <submittedName>
        <fullName evidence="1">Uncharacterized protein</fullName>
    </submittedName>
</protein>
<dbReference type="RefSeq" id="WP_091432976.1">
    <property type="nucleotide sequence ID" value="NZ_FNMV01000009.1"/>
</dbReference>
<dbReference type="EMBL" id="FNMV01000009">
    <property type="protein sequence ID" value="SDX37164.1"/>
    <property type="molecule type" value="Genomic_DNA"/>
</dbReference>
<proteinExistence type="predicted"/>